<reference evidence="7" key="1">
    <citation type="submission" date="2015-08" db="EMBL/GenBank/DDBJ databases">
        <authorList>
            <person name="Varghese N."/>
        </authorList>
    </citation>
    <scope>NUCLEOTIDE SEQUENCE [LARGE SCALE GENOMIC DNA]</scope>
    <source>
        <strain evidence="7">JCM 18476</strain>
    </source>
</reference>
<dbReference type="GO" id="GO:0007165">
    <property type="term" value="P:signal transduction"/>
    <property type="evidence" value="ECO:0007669"/>
    <property type="project" value="UniProtKB-KW"/>
</dbReference>
<dbReference type="InterPro" id="IPR025991">
    <property type="entry name" value="Chemoreceptor_zinc-bind_dom"/>
</dbReference>
<feature type="transmembrane region" description="Helical" evidence="4">
    <location>
        <begin position="12"/>
        <end position="32"/>
    </location>
</feature>
<dbReference type="SUPFAM" id="SSF58104">
    <property type="entry name" value="Methyl-accepting chemotaxis protein (MCP) signaling domain"/>
    <property type="match status" value="1"/>
</dbReference>
<evidence type="ECO:0000256" key="4">
    <source>
        <dbReference type="SAM" id="Phobius"/>
    </source>
</evidence>
<comment type="subcellular location">
    <subcellularLocation>
        <location evidence="1">Membrane</location>
    </subcellularLocation>
</comment>
<keyword evidence="4" id="KW-1133">Transmembrane helix</keyword>
<evidence type="ECO:0000256" key="2">
    <source>
        <dbReference type="ARBA" id="ARBA00023224"/>
    </source>
</evidence>
<dbReference type="STRING" id="1137284.GCA_001418205_00483"/>
<dbReference type="Proteomes" id="UP000182769">
    <property type="component" value="Unassembled WGS sequence"/>
</dbReference>
<gene>
    <name evidence="6" type="ORF">Ga0061065_101481</name>
</gene>
<protein>
    <submittedName>
        <fullName evidence="6">Methyl-accepting chemotaxis protein</fullName>
    </submittedName>
</protein>
<name>A0A0K6IHV2_9GAMM</name>
<accession>A0A0K6IHV2</accession>
<proteinExistence type="predicted"/>
<dbReference type="Pfam" id="PF00015">
    <property type="entry name" value="MCPsignal"/>
    <property type="match status" value="1"/>
</dbReference>
<dbReference type="EMBL" id="CYHG01000001">
    <property type="protein sequence ID" value="CUB02641.1"/>
    <property type="molecule type" value="Genomic_DNA"/>
</dbReference>
<keyword evidence="7" id="KW-1185">Reference proteome</keyword>
<dbReference type="GO" id="GO:0016020">
    <property type="term" value="C:membrane"/>
    <property type="evidence" value="ECO:0007669"/>
    <property type="project" value="UniProtKB-SubCell"/>
</dbReference>
<evidence type="ECO:0000256" key="3">
    <source>
        <dbReference type="PROSITE-ProRule" id="PRU00284"/>
    </source>
</evidence>
<evidence type="ECO:0000313" key="7">
    <source>
        <dbReference type="Proteomes" id="UP000182769"/>
    </source>
</evidence>
<dbReference type="Gene3D" id="1.10.287.950">
    <property type="entry name" value="Methyl-accepting chemotaxis protein"/>
    <property type="match status" value="1"/>
</dbReference>
<dbReference type="SMART" id="SM00283">
    <property type="entry name" value="MA"/>
    <property type="match status" value="1"/>
</dbReference>
<sequence>MSKRHISRSIPFLRTQFISLGLFVLFLLLAMLANHFLWQSFVFNFCAAALIALSFAMMVWQGMRLVETLGRLSFTISACSQGELHHRITNTKGLGELGLVAWELNDLLDLIETYFKELDTSFAYVAKGDFHRSPLGVGLPGNMKRSINAVQKSVEAMHANVSLINRNELSSKLHELNTENLIGNLREAQSDLMRVDEEVRRIGVQASENASSAEQSLGAIEQIRYSINTVSDTILKVASVVEALSRDSNKVTASLVTIKDIAEQTNLLALNASIEAARAGEAGRGFAVVADEVKQLANRTKETAESVDQVLAALSQQVNEVSRITEESKSLSANMQELVGGFEQQFNQLARSSRVSALSVDGVGTVIYNSLIKLDHVIYKQNGYVALYAGPEDVEYQAAQVDHHSCRMGKWYYGDASHSSLAKSTAFKHLEQPHQQVHQSVHLALERMNTSWETKASLRNEIVDAMRLAEEGSEQVIHWVNQMTEECMFELRKQIENI</sequence>
<dbReference type="Gene3D" id="1.20.120.30">
    <property type="entry name" value="Aspartate receptor, ligand-binding domain"/>
    <property type="match status" value="1"/>
</dbReference>
<evidence type="ECO:0000313" key="6">
    <source>
        <dbReference type="EMBL" id="CUB02641.1"/>
    </source>
</evidence>
<dbReference type="PROSITE" id="PS50111">
    <property type="entry name" value="CHEMOTAXIS_TRANSDUC_2"/>
    <property type="match status" value="1"/>
</dbReference>
<evidence type="ECO:0000256" key="1">
    <source>
        <dbReference type="ARBA" id="ARBA00004370"/>
    </source>
</evidence>
<dbReference type="PANTHER" id="PTHR32089:SF112">
    <property type="entry name" value="LYSOZYME-LIKE PROTEIN-RELATED"/>
    <property type="match status" value="1"/>
</dbReference>
<dbReference type="AlphaFoldDB" id="A0A0K6IHV2"/>
<organism evidence="6 7">
    <name type="scientific">Marinomonas fungiae</name>
    <dbReference type="NCBI Taxonomy" id="1137284"/>
    <lineage>
        <taxon>Bacteria</taxon>
        <taxon>Pseudomonadati</taxon>
        <taxon>Pseudomonadota</taxon>
        <taxon>Gammaproteobacteria</taxon>
        <taxon>Oceanospirillales</taxon>
        <taxon>Oceanospirillaceae</taxon>
        <taxon>Marinomonas</taxon>
    </lineage>
</organism>
<evidence type="ECO:0000259" key="5">
    <source>
        <dbReference type="PROSITE" id="PS50111"/>
    </source>
</evidence>
<feature type="domain" description="Methyl-accepting transducer" evidence="5">
    <location>
        <begin position="177"/>
        <end position="366"/>
    </location>
</feature>
<dbReference type="InterPro" id="IPR004089">
    <property type="entry name" value="MCPsignal_dom"/>
</dbReference>
<keyword evidence="2 3" id="KW-0807">Transducer</keyword>
<dbReference type="RefSeq" id="WP_055461592.1">
    <property type="nucleotide sequence ID" value="NZ_CYHG01000001.1"/>
</dbReference>
<keyword evidence="4" id="KW-0812">Transmembrane</keyword>
<dbReference type="OrthoDB" id="9808588at2"/>
<feature type="transmembrane region" description="Helical" evidence="4">
    <location>
        <begin position="38"/>
        <end position="60"/>
    </location>
</feature>
<dbReference type="PANTHER" id="PTHR32089">
    <property type="entry name" value="METHYL-ACCEPTING CHEMOTAXIS PROTEIN MCPB"/>
    <property type="match status" value="1"/>
</dbReference>
<keyword evidence="4" id="KW-0472">Membrane</keyword>
<dbReference type="Pfam" id="PF13682">
    <property type="entry name" value="CZB"/>
    <property type="match status" value="1"/>
</dbReference>
<dbReference type="GO" id="GO:0006935">
    <property type="term" value="P:chemotaxis"/>
    <property type="evidence" value="ECO:0007669"/>
    <property type="project" value="UniProtKB-ARBA"/>
</dbReference>